<dbReference type="SUPFAM" id="SSF47188">
    <property type="entry name" value="Hemerythrin-like"/>
    <property type="match status" value="1"/>
</dbReference>
<reference evidence="6" key="1">
    <citation type="submission" date="2016-10" db="EMBL/GenBank/DDBJ databases">
        <title>Sequence of Gallionella enrichment culture.</title>
        <authorList>
            <person name="Poehlein A."/>
            <person name="Muehling M."/>
            <person name="Daniel R."/>
        </authorList>
    </citation>
    <scope>NUCLEOTIDE SEQUENCE</scope>
</reference>
<dbReference type="Gene3D" id="1.20.120.50">
    <property type="entry name" value="Hemerythrin-like"/>
    <property type="match status" value="1"/>
</dbReference>
<dbReference type="InterPro" id="IPR035938">
    <property type="entry name" value="Hemerythrin-like_sf"/>
</dbReference>
<dbReference type="NCBIfam" id="NF033749">
    <property type="entry name" value="bact_hemeryth"/>
    <property type="match status" value="1"/>
</dbReference>
<dbReference type="SMART" id="SM00387">
    <property type="entry name" value="HATPase_c"/>
    <property type="match status" value="1"/>
</dbReference>
<keyword evidence="4" id="KW-0175">Coiled coil</keyword>
<evidence type="ECO:0000256" key="1">
    <source>
        <dbReference type="ARBA" id="ARBA00010587"/>
    </source>
</evidence>
<dbReference type="InterPro" id="IPR005467">
    <property type="entry name" value="His_kinase_dom"/>
</dbReference>
<dbReference type="InterPro" id="IPR003594">
    <property type="entry name" value="HATPase_dom"/>
</dbReference>
<dbReference type="InterPro" id="IPR012312">
    <property type="entry name" value="Hemerythrin-like"/>
</dbReference>
<dbReference type="NCBIfam" id="TIGR02481">
    <property type="entry name" value="hemeryth_dom"/>
    <property type="match status" value="1"/>
</dbReference>
<dbReference type="PROSITE" id="PS50109">
    <property type="entry name" value="HIS_KIN"/>
    <property type="match status" value="1"/>
</dbReference>
<keyword evidence="6" id="KW-0808">Transferase</keyword>
<dbReference type="EC" id="2.7.13.3" evidence="6"/>
<dbReference type="Gene3D" id="3.30.565.10">
    <property type="entry name" value="Histidine kinase-like ATPase, C-terminal domain"/>
    <property type="match status" value="1"/>
</dbReference>
<accession>A0A1J5T8J4</accession>
<comment type="caution">
    <text evidence="6">The sequence shown here is derived from an EMBL/GenBank/DDBJ whole genome shotgun (WGS) entry which is preliminary data.</text>
</comment>
<proteinExistence type="inferred from homology"/>
<dbReference type="Pfam" id="PF01814">
    <property type="entry name" value="Hemerythrin"/>
    <property type="match status" value="1"/>
</dbReference>
<protein>
    <submittedName>
        <fullName evidence="6">Sensor protein ZraS</fullName>
        <ecNumber evidence="6">2.7.13.3</ecNumber>
    </submittedName>
</protein>
<evidence type="ECO:0000259" key="5">
    <source>
        <dbReference type="PROSITE" id="PS50109"/>
    </source>
</evidence>
<dbReference type="CDD" id="cd16943">
    <property type="entry name" value="HATPase_AtoS-like"/>
    <property type="match status" value="1"/>
</dbReference>
<gene>
    <name evidence="6" type="primary">zraS_3</name>
    <name evidence="6" type="ORF">GALL_22520</name>
</gene>
<dbReference type="PANTHER" id="PTHR43065:SF50">
    <property type="entry name" value="HISTIDINE KINASE"/>
    <property type="match status" value="1"/>
</dbReference>
<dbReference type="PANTHER" id="PTHR43065">
    <property type="entry name" value="SENSOR HISTIDINE KINASE"/>
    <property type="match status" value="1"/>
</dbReference>
<dbReference type="GO" id="GO:0000155">
    <property type="term" value="F:phosphorelay sensor kinase activity"/>
    <property type="evidence" value="ECO:0007669"/>
    <property type="project" value="InterPro"/>
</dbReference>
<dbReference type="CDD" id="cd12107">
    <property type="entry name" value="Hemerythrin"/>
    <property type="match status" value="1"/>
</dbReference>
<dbReference type="Gene3D" id="1.10.287.130">
    <property type="match status" value="1"/>
</dbReference>
<keyword evidence="2" id="KW-0479">Metal-binding</keyword>
<dbReference type="SUPFAM" id="SSF47384">
    <property type="entry name" value="Homodimeric domain of signal transducing histidine kinase"/>
    <property type="match status" value="1"/>
</dbReference>
<evidence type="ECO:0000256" key="3">
    <source>
        <dbReference type="ARBA" id="ARBA00023004"/>
    </source>
</evidence>
<dbReference type="InterPro" id="IPR036097">
    <property type="entry name" value="HisK_dim/P_sf"/>
</dbReference>
<dbReference type="InterPro" id="IPR004358">
    <property type="entry name" value="Sig_transdc_His_kin-like_C"/>
</dbReference>
<dbReference type="EMBL" id="MLJW01000005">
    <property type="protein sequence ID" value="OIR17231.1"/>
    <property type="molecule type" value="Genomic_DNA"/>
</dbReference>
<dbReference type="InterPro" id="IPR012827">
    <property type="entry name" value="Hemerythrin_metal-bd"/>
</dbReference>
<dbReference type="GO" id="GO:0046872">
    <property type="term" value="F:metal ion binding"/>
    <property type="evidence" value="ECO:0007669"/>
    <property type="project" value="UniProtKB-KW"/>
</dbReference>
<dbReference type="Pfam" id="PF02518">
    <property type="entry name" value="HATPase_c"/>
    <property type="match status" value="1"/>
</dbReference>
<feature type="domain" description="Histidine kinase" evidence="5">
    <location>
        <begin position="262"/>
        <end position="504"/>
    </location>
</feature>
<evidence type="ECO:0000313" key="6">
    <source>
        <dbReference type="EMBL" id="OIR17231.1"/>
    </source>
</evidence>
<dbReference type="AlphaFoldDB" id="A0A1J5T8J4"/>
<evidence type="ECO:0000256" key="2">
    <source>
        <dbReference type="ARBA" id="ARBA00022723"/>
    </source>
</evidence>
<comment type="similarity">
    <text evidence="1">Belongs to the hemerythrin family.</text>
</comment>
<dbReference type="InterPro" id="IPR036890">
    <property type="entry name" value="HATPase_C_sf"/>
</dbReference>
<evidence type="ECO:0000256" key="4">
    <source>
        <dbReference type="SAM" id="Coils"/>
    </source>
</evidence>
<keyword evidence="3" id="KW-0408">Iron</keyword>
<organism evidence="6">
    <name type="scientific">mine drainage metagenome</name>
    <dbReference type="NCBI Taxonomy" id="410659"/>
    <lineage>
        <taxon>unclassified sequences</taxon>
        <taxon>metagenomes</taxon>
        <taxon>ecological metagenomes</taxon>
    </lineage>
</organism>
<sequence length="510" mass="56625">MDTAAEERFETFAWDNKFDTGVEVVDGQHHKLVDLINQLGAISARQASTAELGDILTELTNYTVYHFSAEEKLMRQYGVDSAHQDVHIKAHQHFTSQVLLATRILMSGTDVSGQLIIPLQKYLTNWLVQHILGLDKRLTQEILALQAGASHDDAIRKATAFMSQGSNVLMEALNEMYGKLGDKTLEILQKNQELQAEQNALHALNEQLEARVKQRTAALEQANRQLTINNNELKQLNEKLESAQTQLLQSEKMASIGQLAAGVAHEINNPVGFVNSNLGTLAKYIESMFKVIDAYAAAEIADEGQRFSAVEQIKQAVDFSYLVEDIPSLLKESQDGLARVKRIVQDLKDFSHVDEANWQHANLEQGMDSTLNVVTNEIKYKAEVVKEYAGLPDIECMPSQLNQVFMNLLVNAAQAIDKKGTITVRTGVNGEEVWVEVQDTGKGIAPEHINRIFDPFFTTKPVGQGTGLGLSLSYGIVQKHRGRIEVKSEPGKGTVFRVNLPVRQTAQQQA</sequence>
<name>A0A1J5T8J4_9ZZZZ</name>
<feature type="coiled-coil region" evidence="4">
    <location>
        <begin position="187"/>
        <end position="253"/>
    </location>
</feature>
<dbReference type="PRINTS" id="PR00344">
    <property type="entry name" value="BCTRLSENSOR"/>
</dbReference>
<dbReference type="SUPFAM" id="SSF55874">
    <property type="entry name" value="ATPase domain of HSP90 chaperone/DNA topoisomerase II/histidine kinase"/>
    <property type="match status" value="1"/>
</dbReference>